<gene>
    <name evidence="1" type="ORF">IAQ67_14870</name>
</gene>
<evidence type="ECO:0000313" key="1">
    <source>
        <dbReference type="EMBL" id="QNR65197.1"/>
    </source>
</evidence>
<name>A0A7H0Y289_9BACL</name>
<evidence type="ECO:0000313" key="2">
    <source>
        <dbReference type="Proteomes" id="UP000516384"/>
    </source>
</evidence>
<reference evidence="1 2" key="1">
    <citation type="submission" date="2020-09" db="EMBL/GenBank/DDBJ databases">
        <title>Characterization of Paenibacillus peoriae strain ZF390 with broad-spectrum antimicrobial activity as a potential biocontrol agent.</title>
        <authorList>
            <person name="Li L."/>
            <person name="Zhao Y."/>
            <person name="Li B."/>
            <person name="Xie X."/>
        </authorList>
    </citation>
    <scope>NUCLEOTIDE SEQUENCE [LARGE SCALE GENOMIC DNA]</scope>
    <source>
        <strain evidence="1 2">ZF390</strain>
    </source>
</reference>
<dbReference type="EMBL" id="CP061172">
    <property type="protein sequence ID" value="QNR65197.1"/>
    <property type="molecule type" value="Genomic_DNA"/>
</dbReference>
<sequence>MSLIDNSQQKIFMLSKKKEEILALKHELPDAPYHIFSINAMIRDAELRYEKLKTSYSPLKCTQCLGPIKESDHSVTFGHHNICYRCLKTISQVMNTKEMEERRSMKVGTVKTDCNNILHSLKDTSLIRKSGKCWLVHEVLLELFYDAGRSKNYFELTWIEEMEKHLQLLQTQHRIISDIKDSLVGATWQMFSLDAQIRDYENRLSIIKGGTHPFRCSQCNGWIKEPGLPILLRHFTLCKRCKHTIEQVITTSEAETRHALTPGQIRKDIHRDQLGRYMEMGLLRQSGSIWLLHESVIQHHYFKEKKTTPVVTDIPQSLLDRSAAVFQRNQEERKS</sequence>
<proteinExistence type="predicted"/>
<protein>
    <submittedName>
        <fullName evidence="1">Uncharacterized protein</fullName>
    </submittedName>
</protein>
<dbReference type="AlphaFoldDB" id="A0A7H0Y289"/>
<accession>A0A7H0Y289</accession>
<dbReference type="Proteomes" id="UP000516384">
    <property type="component" value="Chromosome"/>
</dbReference>
<dbReference type="RefSeq" id="WP_190297105.1">
    <property type="nucleotide sequence ID" value="NZ_CP061172.1"/>
</dbReference>
<organism evidence="1 2">
    <name type="scientific">Paenibacillus peoriae</name>
    <dbReference type="NCBI Taxonomy" id="59893"/>
    <lineage>
        <taxon>Bacteria</taxon>
        <taxon>Bacillati</taxon>
        <taxon>Bacillota</taxon>
        <taxon>Bacilli</taxon>
        <taxon>Bacillales</taxon>
        <taxon>Paenibacillaceae</taxon>
        <taxon>Paenibacillus</taxon>
    </lineage>
</organism>